<evidence type="ECO:0000256" key="7">
    <source>
        <dbReference type="SAM" id="Phobius"/>
    </source>
</evidence>
<comment type="caution">
    <text evidence="9">The sequence shown here is derived from an EMBL/GenBank/DDBJ whole genome shotgun (WGS) entry which is preliminary data.</text>
</comment>
<dbReference type="InterPro" id="IPR000326">
    <property type="entry name" value="PAP2/HPO"/>
</dbReference>
<dbReference type="CDD" id="cd03390">
    <property type="entry name" value="PAP2_containing_1_like"/>
    <property type="match status" value="1"/>
</dbReference>
<dbReference type="GO" id="GO:0016020">
    <property type="term" value="C:membrane"/>
    <property type="evidence" value="ECO:0007669"/>
    <property type="project" value="UniProtKB-SubCell"/>
</dbReference>
<evidence type="ECO:0000256" key="4">
    <source>
        <dbReference type="ARBA" id="ARBA00022989"/>
    </source>
</evidence>
<evidence type="ECO:0000256" key="5">
    <source>
        <dbReference type="ARBA" id="ARBA00023136"/>
    </source>
</evidence>
<dbReference type="InterPro" id="IPR036938">
    <property type="entry name" value="PAP2/HPO_sf"/>
</dbReference>
<organism evidence="9 10">
    <name type="scientific">Cladophialophora chaetospira</name>
    <dbReference type="NCBI Taxonomy" id="386627"/>
    <lineage>
        <taxon>Eukaryota</taxon>
        <taxon>Fungi</taxon>
        <taxon>Dikarya</taxon>
        <taxon>Ascomycota</taxon>
        <taxon>Pezizomycotina</taxon>
        <taxon>Eurotiomycetes</taxon>
        <taxon>Chaetothyriomycetidae</taxon>
        <taxon>Chaetothyriales</taxon>
        <taxon>Herpotrichiellaceae</taxon>
        <taxon>Cladophialophora</taxon>
    </lineage>
</organism>
<dbReference type="Proteomes" id="UP001172673">
    <property type="component" value="Unassembled WGS sequence"/>
</dbReference>
<feature type="transmembrane region" description="Helical" evidence="7">
    <location>
        <begin position="52"/>
        <end position="71"/>
    </location>
</feature>
<feature type="transmembrane region" description="Helical" evidence="7">
    <location>
        <begin position="136"/>
        <end position="159"/>
    </location>
</feature>
<evidence type="ECO:0000256" key="1">
    <source>
        <dbReference type="ARBA" id="ARBA00004141"/>
    </source>
</evidence>
<feature type="transmembrane region" description="Helical" evidence="7">
    <location>
        <begin position="243"/>
        <end position="265"/>
    </location>
</feature>
<reference evidence="9" key="1">
    <citation type="submission" date="2022-10" db="EMBL/GenBank/DDBJ databases">
        <title>Culturing micro-colonial fungi from biological soil crusts in the Mojave desert and describing Neophaeococcomyces mojavensis, and introducing the new genera and species Taxawa tesnikishii.</title>
        <authorList>
            <person name="Kurbessoian T."/>
            <person name="Stajich J.E."/>
        </authorList>
    </citation>
    <scope>NUCLEOTIDE SEQUENCE</scope>
    <source>
        <strain evidence="9">TK_41</strain>
    </source>
</reference>
<accession>A0AA39CQW3</accession>
<comment type="similarity">
    <text evidence="2">Belongs to the PA-phosphatase related phosphoesterase family.</text>
</comment>
<dbReference type="GO" id="GO:0046839">
    <property type="term" value="P:phospholipid dephosphorylation"/>
    <property type="evidence" value="ECO:0007669"/>
    <property type="project" value="TreeGrafter"/>
</dbReference>
<dbReference type="PANTHER" id="PTHR10165">
    <property type="entry name" value="LIPID PHOSPHATE PHOSPHATASE"/>
    <property type="match status" value="1"/>
</dbReference>
<dbReference type="InterPro" id="IPR043216">
    <property type="entry name" value="PAP-like"/>
</dbReference>
<proteinExistence type="inferred from homology"/>
<keyword evidence="5 7" id="KW-0472">Membrane</keyword>
<evidence type="ECO:0000256" key="3">
    <source>
        <dbReference type="ARBA" id="ARBA00022692"/>
    </source>
</evidence>
<feature type="transmembrane region" description="Helical" evidence="7">
    <location>
        <begin position="213"/>
        <end position="231"/>
    </location>
</feature>
<feature type="domain" description="Phosphatidic acid phosphatase type 2/haloperoxidase" evidence="8">
    <location>
        <begin position="139"/>
        <end position="289"/>
    </location>
</feature>
<dbReference type="PANTHER" id="PTHR10165:SF84">
    <property type="entry name" value="PHOSPHATIDIC ACID PHOSPHATASE BETA"/>
    <property type="match status" value="1"/>
</dbReference>
<feature type="region of interest" description="Disordered" evidence="6">
    <location>
        <begin position="1"/>
        <end position="39"/>
    </location>
</feature>
<dbReference type="GO" id="GO:0006644">
    <property type="term" value="P:phospholipid metabolic process"/>
    <property type="evidence" value="ECO:0007669"/>
    <property type="project" value="InterPro"/>
</dbReference>
<gene>
    <name evidence="9" type="ORF">H2200_000350</name>
</gene>
<evidence type="ECO:0000256" key="6">
    <source>
        <dbReference type="SAM" id="MobiDB-lite"/>
    </source>
</evidence>
<feature type="compositionally biased region" description="Low complexity" evidence="6">
    <location>
        <begin position="1"/>
        <end position="21"/>
    </location>
</feature>
<keyword evidence="10" id="KW-1185">Reference proteome</keyword>
<dbReference type="SUPFAM" id="SSF48317">
    <property type="entry name" value="Acid phosphatase/Vanadium-dependent haloperoxidase"/>
    <property type="match status" value="1"/>
</dbReference>
<evidence type="ECO:0000256" key="2">
    <source>
        <dbReference type="ARBA" id="ARBA00008816"/>
    </source>
</evidence>
<evidence type="ECO:0000313" key="10">
    <source>
        <dbReference type="Proteomes" id="UP001172673"/>
    </source>
</evidence>
<dbReference type="EMBL" id="JAPDRK010000001">
    <property type="protein sequence ID" value="KAJ9616631.1"/>
    <property type="molecule type" value="Genomic_DNA"/>
</dbReference>
<keyword evidence="4 7" id="KW-1133">Transmembrane helix</keyword>
<protein>
    <recommendedName>
        <fullName evidence="8">Phosphatidic acid phosphatase type 2/haloperoxidase domain-containing protein</fullName>
    </recommendedName>
</protein>
<evidence type="ECO:0000259" key="8">
    <source>
        <dbReference type="SMART" id="SM00014"/>
    </source>
</evidence>
<dbReference type="FunFam" id="1.20.144.10:FF:000035">
    <property type="entry name" value="Putative Lipid phosphate phosphatase 1"/>
    <property type="match status" value="1"/>
</dbReference>
<evidence type="ECO:0000313" key="9">
    <source>
        <dbReference type="EMBL" id="KAJ9616631.1"/>
    </source>
</evidence>
<feature type="compositionally biased region" description="Polar residues" evidence="6">
    <location>
        <begin position="390"/>
        <end position="410"/>
    </location>
</feature>
<feature type="transmembrane region" description="Helical" evidence="7">
    <location>
        <begin position="103"/>
        <end position="124"/>
    </location>
</feature>
<dbReference type="Gene3D" id="1.20.144.10">
    <property type="entry name" value="Phosphatidic acid phosphatase type 2/haloperoxidase"/>
    <property type="match status" value="1"/>
</dbReference>
<keyword evidence="3 7" id="KW-0812">Transmembrane</keyword>
<dbReference type="AlphaFoldDB" id="A0AA39CQW3"/>
<feature type="transmembrane region" description="Helical" evidence="7">
    <location>
        <begin position="271"/>
        <end position="292"/>
    </location>
</feature>
<feature type="region of interest" description="Disordered" evidence="6">
    <location>
        <begin position="373"/>
        <end position="435"/>
    </location>
</feature>
<sequence>MGLFSRRNNNPAANGTTNNGHATRHEKRSRQPFDVNSGNFNRRPSFGQWLKFTWLDLLTMAAMGAIGLGVYEAHPAPSRSFPVTFSDGEIVFPEFAYPMRHEIVPIWLAALLAALIPIFIFLVMQFRVRSFWDLNNAVIGLLYALIGAAVFQVFIKWLIGGLRPHFLAVCDPDPAILNAHSGGSGFETIMFQRNICRGDPDEIDDSLESMPSGHTTAAFAGFLFLYFYLNAKLKVFSNHHPAFWKLTATYAPLLGACLIGGALTIDEYHNWYDIFAGAVIGSIFAISSYRMVYASVWDFRFNHIPLTRHTPFSYGAGAAGAGGFESAVFTRQAGWGFEEHYGGAPFDAAHGLRGQAAGFNTGAVQQEQYSHKHGGDVENNAGLYGRDVDNNTAHHGNHGFTNGATATNGSGAPMTGGHHHHTSSLGRKPVPTAAV</sequence>
<dbReference type="SMART" id="SM00014">
    <property type="entry name" value="acidPPc"/>
    <property type="match status" value="1"/>
</dbReference>
<dbReference type="GO" id="GO:0008195">
    <property type="term" value="F:phosphatidate phosphatase activity"/>
    <property type="evidence" value="ECO:0007669"/>
    <property type="project" value="TreeGrafter"/>
</dbReference>
<comment type="subcellular location">
    <subcellularLocation>
        <location evidence="1">Membrane</location>
        <topology evidence="1">Multi-pass membrane protein</topology>
    </subcellularLocation>
</comment>
<name>A0AA39CQW3_9EURO</name>
<dbReference type="Pfam" id="PF01569">
    <property type="entry name" value="PAP2"/>
    <property type="match status" value="1"/>
</dbReference>